<protein>
    <submittedName>
        <fullName evidence="3">ParB-like chromosome segregation protein Spo0J</fullName>
    </submittedName>
</protein>
<dbReference type="InterPro" id="IPR036086">
    <property type="entry name" value="ParB/Sulfiredoxin_sf"/>
</dbReference>
<reference evidence="3 4" key="1">
    <citation type="submission" date="2019-06" db="EMBL/GenBank/DDBJ databases">
        <title>Sequencing the genomes of 1000 actinobacteria strains.</title>
        <authorList>
            <person name="Klenk H.-P."/>
        </authorList>
    </citation>
    <scope>NUCLEOTIDE SEQUENCE [LARGE SCALE GENOMIC DNA]</scope>
    <source>
        <strain evidence="3 4">DSM 42059</strain>
    </source>
</reference>
<feature type="compositionally biased region" description="Basic and acidic residues" evidence="1">
    <location>
        <begin position="173"/>
        <end position="185"/>
    </location>
</feature>
<comment type="caution">
    <text evidence="3">The sequence shown here is derived from an EMBL/GenBank/DDBJ whole genome shotgun (WGS) entry which is preliminary data.</text>
</comment>
<feature type="region of interest" description="Disordered" evidence="1">
    <location>
        <begin position="327"/>
        <end position="352"/>
    </location>
</feature>
<feature type="region of interest" description="Disordered" evidence="1">
    <location>
        <begin position="165"/>
        <end position="185"/>
    </location>
</feature>
<dbReference type="AlphaFoldDB" id="A0A561UWG6"/>
<accession>A0A561UWG6</accession>
<dbReference type="EMBL" id="VIWW01000001">
    <property type="protein sequence ID" value="TWG03709.1"/>
    <property type="molecule type" value="Genomic_DNA"/>
</dbReference>
<sequence length="352" mass="38358">MPLPGTTGPRGNDPEHLLRLRDDLRRTPVVDVPLRELRVADSPRRRLETPEHTRTLAELGERLPPVLVHRASMTVIDGIHRLRAAQLRGWTSIAVRYFDGSAEDGRLLAVALNVVHGLPLSVNERTAAVKRILTRHPEWSDRSVASVAGLSPTKTAEIRRRLLGDVPPGTARMGRDGRVRPLDSARRRERAAELLRENPEASLRQIGREAGLSPATVADVRDRIARGEGAVAPRRTSRTTAPATGAPPVAAAQAPPDAMEIFGLLRRDPSLRLSEAGRSVLRLLDAGAAVARNREGIAASLPSHCKASVARLAQVYAESWQLFAAELQPGDTRPADRRFHPGGEPDRSERAS</sequence>
<dbReference type="Proteomes" id="UP000318186">
    <property type="component" value="Unassembled WGS sequence"/>
</dbReference>
<dbReference type="Gene3D" id="3.90.1530.10">
    <property type="entry name" value="Conserved hypothetical protein from pyrococcus furiosus pfu- 392566-001, ParB domain"/>
    <property type="match status" value="1"/>
</dbReference>
<evidence type="ECO:0000313" key="4">
    <source>
        <dbReference type="Proteomes" id="UP000318186"/>
    </source>
</evidence>
<feature type="compositionally biased region" description="Basic and acidic residues" evidence="1">
    <location>
        <begin position="333"/>
        <end position="352"/>
    </location>
</feature>
<evidence type="ECO:0000259" key="2">
    <source>
        <dbReference type="SMART" id="SM00470"/>
    </source>
</evidence>
<evidence type="ECO:0000313" key="3">
    <source>
        <dbReference type="EMBL" id="TWG03709.1"/>
    </source>
</evidence>
<name>A0A561UWG6_9ACTN</name>
<dbReference type="SMART" id="SM00470">
    <property type="entry name" value="ParB"/>
    <property type="match status" value="1"/>
</dbReference>
<dbReference type="InterPro" id="IPR003115">
    <property type="entry name" value="ParB_N"/>
</dbReference>
<dbReference type="SUPFAM" id="SSF110849">
    <property type="entry name" value="ParB/Sulfiredoxin"/>
    <property type="match status" value="1"/>
</dbReference>
<organism evidence="3 4">
    <name type="scientific">Streptomyces brevispora</name>
    <dbReference type="NCBI Taxonomy" id="887462"/>
    <lineage>
        <taxon>Bacteria</taxon>
        <taxon>Bacillati</taxon>
        <taxon>Actinomycetota</taxon>
        <taxon>Actinomycetes</taxon>
        <taxon>Kitasatosporales</taxon>
        <taxon>Streptomycetaceae</taxon>
        <taxon>Streptomyces</taxon>
    </lineage>
</organism>
<feature type="region of interest" description="Disordered" evidence="1">
    <location>
        <begin position="224"/>
        <end position="252"/>
    </location>
</feature>
<dbReference type="RefSeq" id="WP_244318204.1">
    <property type="nucleotide sequence ID" value="NZ_JBHJUX010000002.1"/>
</dbReference>
<proteinExistence type="predicted"/>
<gene>
    <name evidence="3" type="ORF">FHX80_112144</name>
</gene>
<feature type="domain" description="ParB-like N-terminal" evidence="2">
    <location>
        <begin position="30"/>
        <end position="114"/>
    </location>
</feature>
<feature type="compositionally biased region" description="Low complexity" evidence="1">
    <location>
        <begin position="230"/>
        <end position="252"/>
    </location>
</feature>
<evidence type="ECO:0000256" key="1">
    <source>
        <dbReference type="SAM" id="MobiDB-lite"/>
    </source>
</evidence>